<name>A0ACB0L064_TRIPR</name>
<gene>
    <name evidence="1" type="ORF">MILVUS5_LOCUS27312</name>
</gene>
<organism evidence="1 2">
    <name type="scientific">Trifolium pratense</name>
    <name type="common">Red clover</name>
    <dbReference type="NCBI Taxonomy" id="57577"/>
    <lineage>
        <taxon>Eukaryota</taxon>
        <taxon>Viridiplantae</taxon>
        <taxon>Streptophyta</taxon>
        <taxon>Embryophyta</taxon>
        <taxon>Tracheophyta</taxon>
        <taxon>Spermatophyta</taxon>
        <taxon>Magnoliopsida</taxon>
        <taxon>eudicotyledons</taxon>
        <taxon>Gunneridae</taxon>
        <taxon>Pentapetalae</taxon>
        <taxon>rosids</taxon>
        <taxon>fabids</taxon>
        <taxon>Fabales</taxon>
        <taxon>Fabaceae</taxon>
        <taxon>Papilionoideae</taxon>
        <taxon>50 kb inversion clade</taxon>
        <taxon>NPAAA clade</taxon>
        <taxon>Hologalegina</taxon>
        <taxon>IRL clade</taxon>
        <taxon>Trifolieae</taxon>
        <taxon>Trifolium</taxon>
    </lineage>
</organism>
<accession>A0ACB0L064</accession>
<keyword evidence="2" id="KW-1185">Reference proteome</keyword>
<dbReference type="Proteomes" id="UP001177021">
    <property type="component" value="Unassembled WGS sequence"/>
</dbReference>
<proteinExistence type="predicted"/>
<evidence type="ECO:0000313" key="2">
    <source>
        <dbReference type="Proteomes" id="UP001177021"/>
    </source>
</evidence>
<sequence>MKSEMDSMYTNQVWNLVEAPDGVKPIGCKWVFKKKTDMDGKVQTYKARLVAKDFKQIHGVYYDETFSPVAMIKSIRILLVIAAYYDYEIWQMDVKTVFLNGSLLEDVYITQPEGFCIPGEAKKICKLQRSIYGLKQASRSRNLRFDETVKQFGFIKNEDEPCVYKKVSGSIVVFLVFCQEYPKYLRRTKDSFLIYGGQEELNVIGYTDASFQTDRDDFRSQSGFVFCINGGAVSWKSSKQDTVADSTTEAEYIAASNAAKEAVWIKKFITELGIFPSIVDLIDLFCDNNGTIAQAKEPRSHQKSKHILRCYHLIREIIDRGDVKIYRVPTLDNAADPPTKPLAQPKHEGHTRNIGIRSMPDWL</sequence>
<comment type="caution">
    <text evidence="1">The sequence shown here is derived from an EMBL/GenBank/DDBJ whole genome shotgun (WGS) entry which is preliminary data.</text>
</comment>
<evidence type="ECO:0000313" key="1">
    <source>
        <dbReference type="EMBL" id="CAJ2661623.1"/>
    </source>
</evidence>
<dbReference type="EMBL" id="CASHSV030000409">
    <property type="protein sequence ID" value="CAJ2661623.1"/>
    <property type="molecule type" value="Genomic_DNA"/>
</dbReference>
<protein>
    <submittedName>
        <fullName evidence="1">Uncharacterized protein</fullName>
    </submittedName>
</protein>
<reference evidence="1" key="1">
    <citation type="submission" date="2023-10" db="EMBL/GenBank/DDBJ databases">
        <authorList>
            <person name="Rodriguez Cubillos JULIANA M."/>
            <person name="De Vega J."/>
        </authorList>
    </citation>
    <scope>NUCLEOTIDE SEQUENCE</scope>
</reference>